<dbReference type="Proteomes" id="UP000516148">
    <property type="component" value="Chromosome"/>
</dbReference>
<dbReference type="InterPro" id="IPR051544">
    <property type="entry name" value="TPS_OM_transporter"/>
</dbReference>
<evidence type="ECO:0000256" key="1">
    <source>
        <dbReference type="SAM" id="MobiDB-lite"/>
    </source>
</evidence>
<evidence type="ECO:0000259" key="2">
    <source>
        <dbReference type="Pfam" id="PF03865"/>
    </source>
</evidence>
<dbReference type="Gene3D" id="2.40.160.50">
    <property type="entry name" value="membrane protein fhac: a member of the omp85/tpsb transporter family"/>
    <property type="match status" value="1"/>
</dbReference>
<dbReference type="AlphaFoldDB" id="A0A7H0LQ17"/>
<dbReference type="GO" id="GO:0008320">
    <property type="term" value="F:protein transmembrane transporter activity"/>
    <property type="evidence" value="ECO:0007669"/>
    <property type="project" value="TreeGrafter"/>
</dbReference>
<feature type="region of interest" description="Disordered" evidence="1">
    <location>
        <begin position="1"/>
        <end position="30"/>
    </location>
</feature>
<evidence type="ECO:0000313" key="3">
    <source>
        <dbReference type="EMBL" id="QNQ11770.1"/>
    </source>
</evidence>
<dbReference type="InterPro" id="IPR005565">
    <property type="entry name" value="Hemolysn_activator_HlyB_C"/>
</dbReference>
<dbReference type="GO" id="GO:0046819">
    <property type="term" value="P:protein secretion by the type V secretion system"/>
    <property type="evidence" value="ECO:0007669"/>
    <property type="project" value="TreeGrafter"/>
</dbReference>
<reference evidence="3 4" key="1">
    <citation type="submission" date="2020-09" db="EMBL/GenBank/DDBJ databases">
        <title>Sphingomonas sp., a new species isolated from pork steak.</title>
        <authorList>
            <person name="Heidler von Heilborn D."/>
        </authorList>
    </citation>
    <scope>NUCLEOTIDE SEQUENCE [LARGE SCALE GENOMIC DNA]</scope>
    <source>
        <strain evidence="4">S8-3T</strain>
    </source>
</reference>
<name>A0A7H0LQ17_9SPHN</name>
<dbReference type="PANTHER" id="PTHR34597">
    <property type="entry name" value="SLR1661 PROTEIN"/>
    <property type="match status" value="1"/>
</dbReference>
<dbReference type="PANTHER" id="PTHR34597:SF3">
    <property type="entry name" value="OUTER MEMBRANE TRANSPORTER CDIB"/>
    <property type="match status" value="1"/>
</dbReference>
<feature type="domain" description="Haemolysin activator HlyB C-terminal" evidence="2">
    <location>
        <begin position="191"/>
        <end position="498"/>
    </location>
</feature>
<sequence>MPSREQVEIPRTTGIKPEARATVRDDSPKAATCPFADSSIEVRIDRLRYAQPDGTSLPSGALDALNGLAPAPDVRKLSQLCDLRDSAANILRASGYVAGVTIPPQEITTGEAILTVILARLTDVRIEGAPGPYRRALEARIARLKALPALNTREIERILIGANDLPGLQVAMNLRAAGTGPGEVTGDLAVRYTPFAILANVQNMGSRTLGRESGTLRLEYYGLTGHADRTFIGVSSTADVDEQQVVQLGQYFGTDRGTTFGGRFSYAWSRPSIGALKLSSRSLIGGFDVSTPLARSVRATADLGGGFEIIQQQIQLKTSIGGIPITEDKLRIAYLRLSGSLRAPQFAGPDRWALGGSLEVRKGFDIFGATETGRLTPAGYGPSRFDGDASATVVRAGLNGFVGLGRLVSIGGVVQGQWASDPLLSFEEFSVGNLTLGRGYDPGATSGDKAVGARIEPRVLLPIKSRIGAQVFGFYDVVRIWNEDPFTLEDGRSLRSFGGGIRASLAGKLSLEAMYAHPLDPELRFPGTRRASDRVLLSLNFQFSPRR</sequence>
<dbReference type="GO" id="GO:0098046">
    <property type="term" value="C:type V protein secretion system complex"/>
    <property type="evidence" value="ECO:0007669"/>
    <property type="project" value="TreeGrafter"/>
</dbReference>
<dbReference type="KEGG" id="spap:H3Z74_11905"/>
<proteinExistence type="predicted"/>
<feature type="compositionally biased region" description="Basic and acidic residues" evidence="1">
    <location>
        <begin position="17"/>
        <end position="28"/>
    </location>
</feature>
<dbReference type="EMBL" id="CP061038">
    <property type="protein sequence ID" value="QNQ11770.1"/>
    <property type="molecule type" value="Genomic_DNA"/>
</dbReference>
<organism evidence="3 4">
    <name type="scientific">Sphingomonas alpina</name>
    <dbReference type="NCBI Taxonomy" id="653931"/>
    <lineage>
        <taxon>Bacteria</taxon>
        <taxon>Pseudomonadati</taxon>
        <taxon>Pseudomonadota</taxon>
        <taxon>Alphaproteobacteria</taxon>
        <taxon>Sphingomonadales</taxon>
        <taxon>Sphingomonadaceae</taxon>
        <taxon>Sphingomonas</taxon>
    </lineage>
</organism>
<accession>A0A7H0LQ17</accession>
<dbReference type="RefSeq" id="WP_187764073.1">
    <property type="nucleotide sequence ID" value="NZ_CP061038.1"/>
</dbReference>
<protein>
    <submittedName>
        <fullName evidence="3">ShlB/FhaC/HecB family hemolysin secretion/activation protein</fullName>
    </submittedName>
</protein>
<gene>
    <name evidence="3" type="ORF">H3Z74_11905</name>
</gene>
<evidence type="ECO:0000313" key="4">
    <source>
        <dbReference type="Proteomes" id="UP000516148"/>
    </source>
</evidence>
<dbReference type="Pfam" id="PF03865">
    <property type="entry name" value="ShlB"/>
    <property type="match status" value="1"/>
</dbReference>
<keyword evidence="4" id="KW-1185">Reference proteome</keyword>